<dbReference type="InterPro" id="IPR021078">
    <property type="entry name" value="Membrane-integrating_Mistic"/>
</dbReference>
<gene>
    <name evidence="1" type="ORF">CGZ90_19105</name>
</gene>
<sequence>MKYNKRDRQAYSDAIDKMQEGLDAMIDLYNEAEEDVDLIQFDEDLIELIKKAKKKHGEQLINKKVAAIVREVIELLTMENEK</sequence>
<name>A0A235F4E4_9BACL</name>
<dbReference type="EMBL" id="NOII01000046">
    <property type="protein sequence ID" value="OYD56140.1"/>
    <property type="molecule type" value="Genomic_DNA"/>
</dbReference>
<dbReference type="Pfam" id="PF11458">
    <property type="entry name" value="Mistic"/>
    <property type="match status" value="1"/>
</dbReference>
<proteinExistence type="predicted"/>
<accession>A0A235F4E4</accession>
<dbReference type="AlphaFoldDB" id="A0A235F4E4"/>
<evidence type="ECO:0000313" key="2">
    <source>
        <dbReference type="Proteomes" id="UP000215059"/>
    </source>
</evidence>
<dbReference type="Proteomes" id="UP000215059">
    <property type="component" value="Unassembled WGS sequence"/>
</dbReference>
<organism evidence="1 2">
    <name type="scientific">Fictibacillus aquaticus</name>
    <dbReference type="NCBI Taxonomy" id="2021314"/>
    <lineage>
        <taxon>Bacteria</taxon>
        <taxon>Bacillati</taxon>
        <taxon>Bacillota</taxon>
        <taxon>Bacilli</taxon>
        <taxon>Bacillales</taxon>
        <taxon>Fictibacillaceae</taxon>
        <taxon>Fictibacillus</taxon>
    </lineage>
</organism>
<protein>
    <recommendedName>
        <fullName evidence="3">Atypical membrane-integrating protein (Mistic protein)</fullName>
    </recommendedName>
</protein>
<evidence type="ECO:0000313" key="1">
    <source>
        <dbReference type="EMBL" id="OYD56140.1"/>
    </source>
</evidence>
<dbReference type="InterPro" id="IPR038193">
    <property type="entry name" value="Mistic_sf"/>
</dbReference>
<dbReference type="RefSeq" id="WP_094254102.1">
    <property type="nucleotide sequence ID" value="NZ_JBHLXL010000001.1"/>
</dbReference>
<evidence type="ECO:0008006" key="3">
    <source>
        <dbReference type="Google" id="ProtNLM"/>
    </source>
</evidence>
<dbReference type="Gene3D" id="1.10.220.90">
    <property type="entry name" value="Mistic"/>
    <property type="match status" value="1"/>
</dbReference>
<comment type="caution">
    <text evidence="1">The sequence shown here is derived from an EMBL/GenBank/DDBJ whole genome shotgun (WGS) entry which is preliminary data.</text>
</comment>
<dbReference type="OrthoDB" id="2898399at2"/>
<keyword evidence="2" id="KW-1185">Reference proteome</keyword>
<reference evidence="1 2" key="1">
    <citation type="submission" date="2017-07" db="EMBL/GenBank/DDBJ databases">
        <title>Fictibacillus sp. nov. GDSW-R2A3 Genome sequencing and assembly.</title>
        <authorList>
            <person name="Mayilraj S."/>
        </authorList>
    </citation>
    <scope>NUCLEOTIDE SEQUENCE [LARGE SCALE GENOMIC DNA]</scope>
    <source>
        <strain evidence="1 2">GDSW-R2A3</strain>
    </source>
</reference>